<feature type="domain" description="Disease resistance R13L4/SHOC-2-like LRR" evidence="4">
    <location>
        <begin position="77"/>
        <end position="190"/>
    </location>
</feature>
<feature type="compositionally biased region" description="Basic and acidic residues" evidence="3">
    <location>
        <begin position="729"/>
        <end position="750"/>
    </location>
</feature>
<feature type="compositionally biased region" description="Basic and acidic residues" evidence="3">
    <location>
        <begin position="704"/>
        <end position="715"/>
    </location>
</feature>
<dbReference type="GO" id="GO:0005737">
    <property type="term" value="C:cytoplasm"/>
    <property type="evidence" value="ECO:0007669"/>
    <property type="project" value="TreeGrafter"/>
</dbReference>
<feature type="region of interest" description="Disordered" evidence="3">
    <location>
        <begin position="411"/>
        <end position="592"/>
    </location>
</feature>
<feature type="compositionally biased region" description="Polar residues" evidence="3">
    <location>
        <begin position="514"/>
        <end position="531"/>
    </location>
</feature>
<feature type="region of interest" description="Disordered" evidence="3">
    <location>
        <begin position="664"/>
        <end position="715"/>
    </location>
</feature>
<gene>
    <name evidence="5" type="ORF">Cvel_18878</name>
</gene>
<evidence type="ECO:0000313" key="5">
    <source>
        <dbReference type="EMBL" id="CEM18662.1"/>
    </source>
</evidence>
<keyword evidence="1" id="KW-0433">Leucine-rich repeat</keyword>
<feature type="region of interest" description="Disordered" evidence="3">
    <location>
        <begin position="352"/>
        <end position="399"/>
    </location>
</feature>
<evidence type="ECO:0000259" key="4">
    <source>
        <dbReference type="Pfam" id="PF23598"/>
    </source>
</evidence>
<dbReference type="SUPFAM" id="SSF52058">
    <property type="entry name" value="L domain-like"/>
    <property type="match status" value="1"/>
</dbReference>
<dbReference type="PANTHER" id="PTHR48051:SF1">
    <property type="entry name" value="RAS SUPPRESSOR PROTEIN 1"/>
    <property type="match status" value="1"/>
</dbReference>
<evidence type="ECO:0000256" key="2">
    <source>
        <dbReference type="ARBA" id="ARBA00022737"/>
    </source>
</evidence>
<feature type="region of interest" description="Disordered" evidence="3">
    <location>
        <begin position="231"/>
        <end position="335"/>
    </location>
</feature>
<feature type="compositionally biased region" description="Basic and acidic residues" evidence="3">
    <location>
        <begin position="292"/>
        <end position="312"/>
    </location>
</feature>
<dbReference type="InterPro" id="IPR003591">
    <property type="entry name" value="Leu-rich_rpt_typical-subtyp"/>
</dbReference>
<feature type="compositionally biased region" description="Basic and acidic residues" evidence="3">
    <location>
        <begin position="234"/>
        <end position="245"/>
    </location>
</feature>
<feature type="compositionally biased region" description="Polar residues" evidence="3">
    <location>
        <begin position="667"/>
        <end position="684"/>
    </location>
</feature>
<dbReference type="PROSITE" id="PS51450">
    <property type="entry name" value="LRR"/>
    <property type="match status" value="1"/>
</dbReference>
<reference evidence="5" key="1">
    <citation type="submission" date="2014-11" db="EMBL/GenBank/DDBJ databases">
        <authorList>
            <person name="Otto D Thomas"/>
            <person name="Naeem Raeece"/>
        </authorList>
    </citation>
    <scope>NUCLEOTIDE SEQUENCE</scope>
</reference>
<accession>A0A0G4FUU7</accession>
<dbReference type="AlphaFoldDB" id="A0A0G4FUU7"/>
<dbReference type="Gene3D" id="3.80.10.10">
    <property type="entry name" value="Ribonuclease Inhibitor"/>
    <property type="match status" value="1"/>
</dbReference>
<dbReference type="InterPro" id="IPR001611">
    <property type="entry name" value="Leu-rich_rpt"/>
</dbReference>
<dbReference type="Pfam" id="PF23598">
    <property type="entry name" value="LRR_14"/>
    <property type="match status" value="1"/>
</dbReference>
<feature type="region of interest" description="Disordered" evidence="3">
    <location>
        <begin position="622"/>
        <end position="642"/>
    </location>
</feature>
<evidence type="ECO:0000256" key="3">
    <source>
        <dbReference type="SAM" id="MobiDB-lite"/>
    </source>
</evidence>
<feature type="compositionally biased region" description="Polar residues" evidence="3">
    <location>
        <begin position="490"/>
        <end position="506"/>
    </location>
</feature>
<dbReference type="SMART" id="SM00369">
    <property type="entry name" value="LRR_TYP"/>
    <property type="match status" value="3"/>
</dbReference>
<dbReference type="EMBL" id="CDMZ01000649">
    <property type="protein sequence ID" value="CEM18662.1"/>
    <property type="molecule type" value="Genomic_DNA"/>
</dbReference>
<dbReference type="VEuPathDB" id="CryptoDB:Cvel_18878"/>
<proteinExistence type="predicted"/>
<evidence type="ECO:0000256" key="1">
    <source>
        <dbReference type="ARBA" id="ARBA00022614"/>
    </source>
</evidence>
<protein>
    <recommendedName>
        <fullName evidence="4">Disease resistance R13L4/SHOC-2-like LRR domain-containing protein</fullName>
    </recommendedName>
</protein>
<sequence length="812" mass="88163">MEKREYTGRSPVPQASCTFPVLPNKQLKALDRGRDPKQERILQLIRKARTSLCLDLGALGIPCIPKVLFTQKMLSKLSLATNDLQALPAAVGHLQALEELDLSFNQLCELPETIGKLKKLKTLNCEWNRLQNVPASFSRCTAMERLLLNDNCLEKVCDLSRLFGLRDLCLHNNRLSTLPAGVETLRRLRSVRLEGNAWPLQMRKAALQGTEAVLSLLRGDSVHREEEAVAACRDQGKKEGSRPNRESSALGRRTEVPSAGTVLQGHQGEGGDGVNKVETGGGAGGGFMQRTEATETEKVVSFRRGMEEDKSPPRLLPPPSSLVPPSSSSSAEATPVSFRDLLEDLEERQRKHAELDKRVQRSTGDLGRAGRKKATGAFKKIFPSGAREDSMQPEKNATVSLSRLLLDPLCLPASKNNRRSPPPPLTQAPPSNQSLPLPPGLVCLESGSGSRVKIWEDPSVSSHDKGRAPQGPPRGRGLQERNARTRRNRSPMQQSGQMNLSATSCAAAQRGSLRPSSLKEQTPETAPQSLLSEKGLRHRVPLHGLSKRKGKEAYTDSAPPASPRACRSRAADTERGHRGPPEFSSRESGTVTASTTASGSFCVSMQQSTNCIFRRSTKESASRFESSASHEEAAVQTCTEKEEPRCAVGWTEEEKEEKIEVLVPVQPASSRSPSLPTLSVTQTLPSSPEASPSPPKGSLSVWKKGTDESSREAARKGIGWDMWQTTGKNTEEIGHGGDIKEGETSEKPRGEAMAGPTDADMTQEVCGVLREEGGKERIEQDEGGGAVLRRLKEMAVGLLMIAAPALHLRPSC</sequence>
<organism evidence="5">
    <name type="scientific">Chromera velia CCMP2878</name>
    <dbReference type="NCBI Taxonomy" id="1169474"/>
    <lineage>
        <taxon>Eukaryota</taxon>
        <taxon>Sar</taxon>
        <taxon>Alveolata</taxon>
        <taxon>Colpodellida</taxon>
        <taxon>Chromeraceae</taxon>
        <taxon>Chromera</taxon>
    </lineage>
</organism>
<dbReference type="PANTHER" id="PTHR48051">
    <property type="match status" value="1"/>
</dbReference>
<dbReference type="InterPro" id="IPR055414">
    <property type="entry name" value="LRR_R13L4/SHOC2-like"/>
</dbReference>
<feature type="compositionally biased region" description="Basic and acidic residues" evidence="3">
    <location>
        <begin position="569"/>
        <end position="580"/>
    </location>
</feature>
<dbReference type="InterPro" id="IPR032675">
    <property type="entry name" value="LRR_dom_sf"/>
</dbReference>
<feature type="compositionally biased region" description="Gly residues" evidence="3">
    <location>
        <begin position="267"/>
        <end position="287"/>
    </location>
</feature>
<dbReference type="InterPro" id="IPR050216">
    <property type="entry name" value="LRR_domain-containing"/>
</dbReference>
<feature type="compositionally biased region" description="Basic residues" evidence="3">
    <location>
        <begin position="536"/>
        <end position="550"/>
    </location>
</feature>
<feature type="region of interest" description="Disordered" evidence="3">
    <location>
        <begin position="728"/>
        <end position="757"/>
    </location>
</feature>
<name>A0A0G4FUU7_9ALVE</name>
<dbReference type="SMART" id="SM00364">
    <property type="entry name" value="LRR_BAC"/>
    <property type="match status" value="3"/>
</dbReference>
<keyword evidence="2" id="KW-0677">Repeat</keyword>